<feature type="region of interest" description="Disordered" evidence="1">
    <location>
        <begin position="39"/>
        <end position="106"/>
    </location>
</feature>
<comment type="caution">
    <text evidence="2">The sequence shown here is derived from an EMBL/GenBank/DDBJ whole genome shotgun (WGS) entry which is preliminary data.</text>
</comment>
<evidence type="ECO:0000313" key="2">
    <source>
        <dbReference type="EMBL" id="KAJ7203054.1"/>
    </source>
</evidence>
<keyword evidence="3" id="KW-1185">Reference proteome</keyword>
<accession>A0AAD6V5F3</accession>
<gene>
    <name evidence="2" type="ORF">GGX14DRAFT_570313</name>
</gene>
<evidence type="ECO:0000256" key="1">
    <source>
        <dbReference type="SAM" id="MobiDB-lite"/>
    </source>
</evidence>
<dbReference type="AlphaFoldDB" id="A0AAD6V5F3"/>
<dbReference type="EMBL" id="JARJCW010000052">
    <property type="protein sequence ID" value="KAJ7203054.1"/>
    <property type="molecule type" value="Genomic_DNA"/>
</dbReference>
<organism evidence="2 3">
    <name type="scientific">Mycena pura</name>
    <dbReference type="NCBI Taxonomy" id="153505"/>
    <lineage>
        <taxon>Eukaryota</taxon>
        <taxon>Fungi</taxon>
        <taxon>Dikarya</taxon>
        <taxon>Basidiomycota</taxon>
        <taxon>Agaricomycotina</taxon>
        <taxon>Agaricomycetes</taxon>
        <taxon>Agaricomycetidae</taxon>
        <taxon>Agaricales</taxon>
        <taxon>Marasmiineae</taxon>
        <taxon>Mycenaceae</taxon>
        <taxon>Mycena</taxon>
    </lineage>
</organism>
<feature type="compositionally biased region" description="Polar residues" evidence="1">
    <location>
        <begin position="46"/>
        <end position="62"/>
    </location>
</feature>
<sequence>MSHFPIPRFDVNGEPIIFSPRRRSSQGVFTVHISIDPEFPPRQRAQEVQSTAPAPSAQNPATRSVAAAPQMPPPFAIPRSDYLSRRPVAQSTALSSPPAAGLPSDFPSHRPAFLKDAVSEAAQIVQAGYRWRASSPSCRVRADQVAPPRADATDAWHNTSEMLFYLCDKSFNTEVPITITFAPTHGPGLVGVAMTELARGRGVLEPQTPIGNFFLPKFQWAGATGRLVIELPGYPTMQTFRLVLQDENGRYTPRAAFGTQIARAVANFADSDPFRPGPGRLPLGRHRDGASYEQMRLLEAISFNGQDFYLRFALVPGSIPGSMTA</sequence>
<proteinExistence type="predicted"/>
<evidence type="ECO:0000313" key="3">
    <source>
        <dbReference type="Proteomes" id="UP001219525"/>
    </source>
</evidence>
<dbReference type="Proteomes" id="UP001219525">
    <property type="component" value="Unassembled WGS sequence"/>
</dbReference>
<protein>
    <submittedName>
        <fullName evidence="2">Uncharacterized protein</fullName>
    </submittedName>
</protein>
<reference evidence="2" key="1">
    <citation type="submission" date="2023-03" db="EMBL/GenBank/DDBJ databases">
        <title>Massive genome expansion in bonnet fungi (Mycena s.s.) driven by repeated elements and novel gene families across ecological guilds.</title>
        <authorList>
            <consortium name="Lawrence Berkeley National Laboratory"/>
            <person name="Harder C.B."/>
            <person name="Miyauchi S."/>
            <person name="Viragh M."/>
            <person name="Kuo A."/>
            <person name="Thoen E."/>
            <person name="Andreopoulos B."/>
            <person name="Lu D."/>
            <person name="Skrede I."/>
            <person name="Drula E."/>
            <person name="Henrissat B."/>
            <person name="Morin E."/>
            <person name="Kohler A."/>
            <person name="Barry K."/>
            <person name="LaButti K."/>
            <person name="Morin E."/>
            <person name="Salamov A."/>
            <person name="Lipzen A."/>
            <person name="Mereny Z."/>
            <person name="Hegedus B."/>
            <person name="Baldrian P."/>
            <person name="Stursova M."/>
            <person name="Weitz H."/>
            <person name="Taylor A."/>
            <person name="Grigoriev I.V."/>
            <person name="Nagy L.G."/>
            <person name="Martin F."/>
            <person name="Kauserud H."/>
        </authorList>
    </citation>
    <scope>NUCLEOTIDE SEQUENCE</scope>
    <source>
        <strain evidence="2">9144</strain>
    </source>
</reference>
<name>A0AAD6V5F3_9AGAR</name>